<comment type="caution">
    <text evidence="1">The sequence shown here is derived from an EMBL/GenBank/DDBJ whole genome shotgun (WGS) entry which is preliminary data.</text>
</comment>
<dbReference type="AlphaFoldDB" id="A0A8H3A8U6"/>
<sequence>MSSRTRSNLGRPISTYILDYSGNKFLARNITKSSYSLNHIKNIVIPQLEEAIELSDDICSIFLEVLCLVYYPNELNALNNTTLLSSCIRTLRKFVAENQNSRNFKLFSHETGFLCFQTIVLLVQIGILAHTNNLDRFRLMFHPLVSQPEEMLISLAELGIVLMERSEHEPNARRSFLGPFISQTGQRTFLKSVGGFTDSDAEFLLKLLWQDRKRFSELCVRVQSPGWALLLLVIGAHMQWKSESAYIPYGQWMPLETLCFRYSLHSSASEADAIGVFCEETVQDRPDHDEEPDDECYEKSLVDAEDARGFLLAFIDRTDLFQPLPVSLGRLVLRFFRQELIIESANLIAVVIGNTCSHIWTLLETTAGDSEHLSTNVGFNQYATQLFGLIDRFCSAHATSPDMMSTIARILSKKDFVNLFGRLVLLSLSVGSPLGRLSQTSPSSFSHLDRKQPPYNIARSWFDLAFEAVEFMHSCGQTGNQFQVAFDSSFPDWMKLRRCLDANFPQHQAAVGSKAFEKHVQGTRATLLKMAHPFGYSEPVRVKIRTGTTWTNLIA</sequence>
<organism evidence="1 2">
    <name type="scientific">Rhizoctonia solani</name>
    <dbReference type="NCBI Taxonomy" id="456999"/>
    <lineage>
        <taxon>Eukaryota</taxon>
        <taxon>Fungi</taxon>
        <taxon>Dikarya</taxon>
        <taxon>Basidiomycota</taxon>
        <taxon>Agaricomycotina</taxon>
        <taxon>Agaricomycetes</taxon>
        <taxon>Cantharellales</taxon>
        <taxon>Ceratobasidiaceae</taxon>
        <taxon>Rhizoctonia</taxon>
    </lineage>
</organism>
<dbReference type="Proteomes" id="UP000663843">
    <property type="component" value="Unassembled WGS sequence"/>
</dbReference>
<protein>
    <submittedName>
        <fullName evidence="1">Uncharacterized protein</fullName>
    </submittedName>
</protein>
<dbReference type="EMBL" id="CAJMWT010001517">
    <property type="protein sequence ID" value="CAE6406741.1"/>
    <property type="molecule type" value="Genomic_DNA"/>
</dbReference>
<evidence type="ECO:0000313" key="1">
    <source>
        <dbReference type="EMBL" id="CAE6406741.1"/>
    </source>
</evidence>
<accession>A0A8H3A8U6</accession>
<evidence type="ECO:0000313" key="2">
    <source>
        <dbReference type="Proteomes" id="UP000663843"/>
    </source>
</evidence>
<reference evidence="1" key="1">
    <citation type="submission" date="2021-01" db="EMBL/GenBank/DDBJ databases">
        <authorList>
            <person name="Kaushik A."/>
        </authorList>
    </citation>
    <scope>NUCLEOTIDE SEQUENCE</scope>
    <source>
        <strain evidence="1">AG2-2IIIB</strain>
    </source>
</reference>
<proteinExistence type="predicted"/>
<name>A0A8H3A8U6_9AGAM</name>
<gene>
    <name evidence="1" type="ORF">RDB_LOCUS40404</name>
</gene>